<accession>A0ABQ5S4S9</accession>
<keyword evidence="3" id="KW-1185">Reference proteome</keyword>
<feature type="compositionally biased region" description="Acidic residues" evidence="1">
    <location>
        <begin position="65"/>
        <end position="94"/>
    </location>
</feature>
<comment type="caution">
    <text evidence="2">The sequence shown here is derived from an EMBL/GenBank/DDBJ whole genome shotgun (WGS) entry which is preliminary data.</text>
</comment>
<feature type="non-terminal residue" evidence="2">
    <location>
        <position position="384"/>
    </location>
</feature>
<evidence type="ECO:0000313" key="2">
    <source>
        <dbReference type="EMBL" id="GLI64907.1"/>
    </source>
</evidence>
<name>A0ABQ5S4S9_9CHLO</name>
<reference evidence="2 3" key="1">
    <citation type="journal article" date="2023" name="IScience">
        <title>Expanded male sex-determining region conserved during the evolution of homothallism in the green alga Volvox.</title>
        <authorList>
            <person name="Yamamoto K."/>
            <person name="Matsuzaki R."/>
            <person name="Mahakham W."/>
            <person name="Heman W."/>
            <person name="Sekimoto H."/>
            <person name="Kawachi M."/>
            <person name="Minakuchi Y."/>
            <person name="Toyoda A."/>
            <person name="Nozaki H."/>
        </authorList>
    </citation>
    <scope>NUCLEOTIDE SEQUENCE [LARGE SCALE GENOMIC DNA]</scope>
    <source>
        <strain evidence="2 3">NIES-4468</strain>
    </source>
</reference>
<feature type="compositionally biased region" description="Acidic residues" evidence="1">
    <location>
        <begin position="136"/>
        <end position="181"/>
    </location>
</feature>
<dbReference type="EMBL" id="BSDZ01000021">
    <property type="protein sequence ID" value="GLI64907.1"/>
    <property type="molecule type" value="Genomic_DNA"/>
</dbReference>
<protein>
    <submittedName>
        <fullName evidence="2">Uncharacterized protein</fullName>
    </submittedName>
</protein>
<gene>
    <name evidence="2" type="ORF">VaNZ11_008300</name>
</gene>
<evidence type="ECO:0000313" key="3">
    <source>
        <dbReference type="Proteomes" id="UP001165090"/>
    </source>
</evidence>
<dbReference type="Proteomes" id="UP001165090">
    <property type="component" value="Unassembled WGS sequence"/>
</dbReference>
<feature type="region of interest" description="Disordered" evidence="1">
    <location>
        <begin position="121"/>
        <end position="191"/>
    </location>
</feature>
<feature type="region of interest" description="Disordered" evidence="1">
    <location>
        <begin position="60"/>
        <end position="108"/>
    </location>
</feature>
<evidence type="ECO:0000256" key="1">
    <source>
        <dbReference type="SAM" id="MobiDB-lite"/>
    </source>
</evidence>
<proteinExistence type="predicted"/>
<organism evidence="2 3">
    <name type="scientific">Volvox africanus</name>
    <dbReference type="NCBI Taxonomy" id="51714"/>
    <lineage>
        <taxon>Eukaryota</taxon>
        <taxon>Viridiplantae</taxon>
        <taxon>Chlorophyta</taxon>
        <taxon>core chlorophytes</taxon>
        <taxon>Chlorophyceae</taxon>
        <taxon>CS clade</taxon>
        <taxon>Chlamydomonadales</taxon>
        <taxon>Volvocaceae</taxon>
        <taxon>Volvox</taxon>
    </lineage>
</organism>
<sequence>MDLPYENSDDDEEDYFRSLDAVLSRRQEIQSILGGGTSGQTKVQQCGHAHTIGTGAARQPFLLADDVDSDSESDFGNADGDDDGEYEPSSEQESDPLSADIEVAEAAAQGVLDAEADIAKLAGDDGTYGSLRDTSDCDITELDDDDTEDADDDNGDDDDDGDDGDGSGELADGDGDDEGEEYNSSRSSSDADLDLDLNSYVVRPPGEVLPAGSRLERLYAALDTNREIQRQLSVMLERLDGHSNTSYVLERRVRDQRVVSKPKTAEARAILLARAATQAVAASGALLPAVQPPQTSRFWRIGGVTPAPSQEWSRLAAAQQLPLRPYDKVRWPATVVDKLNKGLTLEVQSILTKQVFDRVKEQQQQLLQRGGRVPMGVAAAAVTR</sequence>